<dbReference type="Proteomes" id="UP000242444">
    <property type="component" value="Unassembled WGS sequence"/>
</dbReference>
<gene>
    <name evidence="2" type="ORF">CFN78_12905</name>
</gene>
<reference evidence="2 3" key="1">
    <citation type="submission" date="2017-07" db="EMBL/GenBank/DDBJ databases">
        <title>Amycolatopsis antarcticus sp. nov., isolated from the surface of an Antarcticus brown macroalga.</title>
        <authorList>
            <person name="Wang J."/>
            <person name="Leiva S."/>
            <person name="Huang J."/>
            <person name="Huang Y."/>
        </authorList>
    </citation>
    <scope>NUCLEOTIDE SEQUENCE [LARGE SCALE GENOMIC DNA]</scope>
    <source>
        <strain evidence="2 3">AU-G6</strain>
    </source>
</reference>
<dbReference type="InParanoid" id="A0A263D247"/>
<keyword evidence="1" id="KW-1133">Transmembrane helix</keyword>
<organism evidence="2 3">
    <name type="scientific">Amycolatopsis antarctica</name>
    <dbReference type="NCBI Taxonomy" id="1854586"/>
    <lineage>
        <taxon>Bacteria</taxon>
        <taxon>Bacillati</taxon>
        <taxon>Actinomycetota</taxon>
        <taxon>Actinomycetes</taxon>
        <taxon>Pseudonocardiales</taxon>
        <taxon>Pseudonocardiaceae</taxon>
        <taxon>Amycolatopsis</taxon>
    </lineage>
</organism>
<feature type="transmembrane region" description="Helical" evidence="1">
    <location>
        <begin position="66"/>
        <end position="87"/>
    </location>
</feature>
<accession>A0A263D247</accession>
<keyword evidence="3" id="KW-1185">Reference proteome</keyword>
<keyword evidence="1" id="KW-0472">Membrane</keyword>
<keyword evidence="1" id="KW-0812">Transmembrane</keyword>
<name>A0A263D247_9PSEU</name>
<evidence type="ECO:0000256" key="1">
    <source>
        <dbReference type="SAM" id="Phobius"/>
    </source>
</evidence>
<sequence length="179" mass="18645">MSKRSDGRAALRTVRGCLLAISSAGLGTTAHTLADGGLPNLPLTILLTAIIGWTSTFLAERTRGVLGILAVLAAGQLLMHVVLTELAGHGHAISAATDGTAMTMAHVLATGLTAVVLARAERLLRLVAATLRLVVPTVFRSLPVPGPLARPEPRSRAGQALIELYFRRAHGVRGPPVFS</sequence>
<feature type="transmembrane region" description="Helical" evidence="1">
    <location>
        <begin position="99"/>
        <end position="118"/>
    </location>
</feature>
<protein>
    <submittedName>
        <fullName evidence="2">Uncharacterized protein</fullName>
    </submittedName>
</protein>
<dbReference type="RefSeq" id="WP_094863021.1">
    <property type="nucleotide sequence ID" value="NZ_NKYE01000007.1"/>
</dbReference>
<dbReference type="OrthoDB" id="3689195at2"/>
<comment type="caution">
    <text evidence="2">The sequence shown here is derived from an EMBL/GenBank/DDBJ whole genome shotgun (WGS) entry which is preliminary data.</text>
</comment>
<evidence type="ECO:0000313" key="2">
    <source>
        <dbReference type="EMBL" id="OZM72544.1"/>
    </source>
</evidence>
<proteinExistence type="predicted"/>
<dbReference type="EMBL" id="NKYE01000007">
    <property type="protein sequence ID" value="OZM72544.1"/>
    <property type="molecule type" value="Genomic_DNA"/>
</dbReference>
<dbReference type="AlphaFoldDB" id="A0A263D247"/>
<feature type="transmembrane region" description="Helical" evidence="1">
    <location>
        <begin position="40"/>
        <end position="59"/>
    </location>
</feature>
<evidence type="ECO:0000313" key="3">
    <source>
        <dbReference type="Proteomes" id="UP000242444"/>
    </source>
</evidence>